<dbReference type="AlphaFoldDB" id="A0AAV7ENV3"/>
<dbReference type="PANTHER" id="PTHR36715:SF1">
    <property type="entry name" value="PROTEIN, PUTATIVE-RELATED"/>
    <property type="match status" value="1"/>
</dbReference>
<feature type="transmembrane region" description="Helical" evidence="2">
    <location>
        <begin position="43"/>
        <end position="61"/>
    </location>
</feature>
<dbReference type="Proteomes" id="UP000825729">
    <property type="component" value="Unassembled WGS sequence"/>
</dbReference>
<sequence>MEVPIISRISDFEAGFSRLQNPSFLSRVFGLSGVDEIAKLRTFWTWGALILAVLATFSSLIKRTKLLLYRLQRVNTVISQPAVQSDDYDDDDEEDDGESSCSSSCSEDSDSEEENEDEFLTPTAGKRGFRDFVFAADFRVADSGRLPNENRGQTSNLRRRPRRISEDSDDGRGENQFPPSVVKLWDGLGLGLKNSGECGYISTWDLHRKDFSALSAPLTAVLDSAGMDRTRRLALKLWDARMVPQTPAVVAEWEPRRREVEKVYVRGDVGSVAVRDFANVKEPSRKAANAAAADGLTWFDADAVMVDGDAESPSLRPGYVPESVVSRCRDAVRSSLPG</sequence>
<evidence type="ECO:0000256" key="2">
    <source>
        <dbReference type="SAM" id="Phobius"/>
    </source>
</evidence>
<keyword evidence="2" id="KW-1133">Transmembrane helix</keyword>
<reference evidence="3 4" key="1">
    <citation type="submission" date="2021-07" db="EMBL/GenBank/DDBJ databases">
        <title>The Aristolochia fimbriata genome: insights into angiosperm evolution, floral development and chemical biosynthesis.</title>
        <authorList>
            <person name="Jiao Y."/>
        </authorList>
    </citation>
    <scope>NUCLEOTIDE SEQUENCE [LARGE SCALE GENOMIC DNA]</scope>
    <source>
        <strain evidence="3">IBCAS-2021</strain>
        <tissue evidence="3">Leaf</tissue>
    </source>
</reference>
<feature type="compositionally biased region" description="Acidic residues" evidence="1">
    <location>
        <begin position="107"/>
        <end position="119"/>
    </location>
</feature>
<proteinExistence type="predicted"/>
<organism evidence="3 4">
    <name type="scientific">Aristolochia fimbriata</name>
    <name type="common">White veined hardy Dutchman's pipe vine</name>
    <dbReference type="NCBI Taxonomy" id="158543"/>
    <lineage>
        <taxon>Eukaryota</taxon>
        <taxon>Viridiplantae</taxon>
        <taxon>Streptophyta</taxon>
        <taxon>Embryophyta</taxon>
        <taxon>Tracheophyta</taxon>
        <taxon>Spermatophyta</taxon>
        <taxon>Magnoliopsida</taxon>
        <taxon>Magnoliidae</taxon>
        <taxon>Piperales</taxon>
        <taxon>Aristolochiaceae</taxon>
        <taxon>Aristolochia</taxon>
    </lineage>
</organism>
<protein>
    <submittedName>
        <fullName evidence="3">Uncharacterized protein</fullName>
    </submittedName>
</protein>
<accession>A0AAV7ENV3</accession>
<keyword evidence="2" id="KW-0472">Membrane</keyword>
<evidence type="ECO:0000313" key="4">
    <source>
        <dbReference type="Proteomes" id="UP000825729"/>
    </source>
</evidence>
<keyword evidence="2" id="KW-0812">Transmembrane</keyword>
<feature type="region of interest" description="Disordered" evidence="1">
    <location>
        <begin position="82"/>
        <end position="120"/>
    </location>
</feature>
<keyword evidence="4" id="KW-1185">Reference proteome</keyword>
<feature type="compositionally biased region" description="Basic and acidic residues" evidence="1">
    <location>
        <begin position="163"/>
        <end position="173"/>
    </location>
</feature>
<evidence type="ECO:0000256" key="1">
    <source>
        <dbReference type="SAM" id="MobiDB-lite"/>
    </source>
</evidence>
<feature type="region of interest" description="Disordered" evidence="1">
    <location>
        <begin position="144"/>
        <end position="178"/>
    </location>
</feature>
<gene>
    <name evidence="3" type="ORF">H6P81_008888</name>
</gene>
<evidence type="ECO:0000313" key="3">
    <source>
        <dbReference type="EMBL" id="KAG9448923.1"/>
    </source>
</evidence>
<feature type="compositionally biased region" description="Acidic residues" evidence="1">
    <location>
        <begin position="86"/>
        <end position="98"/>
    </location>
</feature>
<dbReference type="PANTHER" id="PTHR36715">
    <property type="entry name" value="BNAANNG41370D PROTEIN"/>
    <property type="match status" value="1"/>
</dbReference>
<comment type="caution">
    <text evidence="3">The sequence shown here is derived from an EMBL/GenBank/DDBJ whole genome shotgun (WGS) entry which is preliminary data.</text>
</comment>
<name>A0AAV7ENV3_ARIFI</name>
<dbReference type="EMBL" id="JAINDJ010000004">
    <property type="protein sequence ID" value="KAG9448923.1"/>
    <property type="molecule type" value="Genomic_DNA"/>
</dbReference>